<accession>A0A346TPR1</accession>
<dbReference type="EMBL" id="MH124167">
    <property type="protein sequence ID" value="AXU41571.1"/>
    <property type="molecule type" value="Genomic_DNA"/>
</dbReference>
<dbReference type="Pfam" id="PF07346">
    <property type="entry name" value="DUF1477"/>
    <property type="match status" value="1"/>
</dbReference>
<keyword evidence="3" id="KW-1185">Reference proteome</keyword>
<dbReference type="InterPro" id="IPR009946">
    <property type="entry name" value="AcMNPV_Orf4"/>
</dbReference>
<proteinExistence type="predicted"/>
<evidence type="ECO:0000313" key="3">
    <source>
        <dbReference type="Proteomes" id="UP000501969"/>
    </source>
</evidence>
<sequence>MERRERNCSNSEFMMPNRTNTDRRGNNALLSYADFSLRPVSVVQDLIENLISCRTGSLRDKSNLYYKFCVFFVQKFFDNRTQRTVEMARNLFDNLIDSEFALFKRSRVLDFLIGFLVHKSDVSPNSFIYGPCLDYVLCKRDRLMNN</sequence>
<name>A0A346TPR1_9ABAC</name>
<reference evidence="2 3" key="1">
    <citation type="submission" date="2018-03" db="EMBL/GenBank/DDBJ databases">
        <title>Complete genome sequence of a second alphabaculovirus from the true armyworm, Mythimna unipuncta.</title>
        <authorList>
            <person name="Harrison R.L."/>
            <person name="Mowery J.D."/>
            <person name="Bauchan G.R."/>
            <person name="Theilmann D.A."/>
            <person name="Erlandson M.A."/>
        </authorList>
    </citation>
    <scope>NUCLEOTIDE SEQUENCE [LARGE SCALE GENOMIC DNA]</scope>
    <source>
        <strain evidence="2 3">KY310</strain>
    </source>
</reference>
<feature type="region of interest" description="Disordered" evidence="1">
    <location>
        <begin position="1"/>
        <end position="20"/>
    </location>
</feature>
<dbReference type="KEGG" id="vg:80534078"/>
<evidence type="ECO:0000256" key="1">
    <source>
        <dbReference type="SAM" id="MobiDB-lite"/>
    </source>
</evidence>
<dbReference type="Proteomes" id="UP000501969">
    <property type="component" value="Segment"/>
</dbReference>
<evidence type="ECO:0000313" key="2">
    <source>
        <dbReference type="EMBL" id="AXU41571.1"/>
    </source>
</evidence>
<organism evidence="2 3">
    <name type="scientific">Mythimna unipuncta nucleopolyhedrovirus</name>
    <dbReference type="NCBI Taxonomy" id="447897"/>
    <lineage>
        <taxon>Viruses</taxon>
        <taxon>Viruses incertae sedis</taxon>
        <taxon>Naldaviricetes</taxon>
        <taxon>Lefavirales</taxon>
        <taxon>Baculoviridae</taxon>
        <taxon>Alphabaculovirus</taxon>
    </lineage>
</organism>
<protein>
    <submittedName>
        <fullName evidence="2">AC19</fullName>
    </submittedName>
</protein>
<dbReference type="GeneID" id="80534078"/>
<dbReference type="RefSeq" id="YP_010796583.1">
    <property type="nucleotide sequence ID" value="NC_076031.1"/>
</dbReference>